<dbReference type="InterPro" id="IPR023214">
    <property type="entry name" value="HAD_sf"/>
</dbReference>
<dbReference type="PROSITE" id="PS00154">
    <property type="entry name" value="ATPASE_E1_E2"/>
    <property type="match status" value="1"/>
</dbReference>
<dbReference type="SUPFAM" id="SSF54928">
    <property type="entry name" value="RNA-binding domain, RBD"/>
    <property type="match status" value="1"/>
</dbReference>
<feature type="region of interest" description="Disordered" evidence="20">
    <location>
        <begin position="591"/>
        <end position="714"/>
    </location>
</feature>
<feature type="compositionally biased region" description="Polar residues" evidence="20">
    <location>
        <begin position="622"/>
        <end position="631"/>
    </location>
</feature>
<dbReference type="PRINTS" id="PR00120">
    <property type="entry name" value="HATPASE"/>
</dbReference>
<keyword evidence="5" id="KW-0479">Metal-binding</keyword>
<dbReference type="Pfam" id="PF13246">
    <property type="entry name" value="Cation_ATPase"/>
    <property type="match status" value="1"/>
</dbReference>
<dbReference type="Gene3D" id="3.30.70.330">
    <property type="match status" value="1"/>
</dbReference>
<dbReference type="GO" id="GO:0046872">
    <property type="term" value="F:metal ion binding"/>
    <property type="evidence" value="ECO:0007669"/>
    <property type="project" value="UniProtKB-KW"/>
</dbReference>
<evidence type="ECO:0000256" key="6">
    <source>
        <dbReference type="ARBA" id="ARBA00022741"/>
    </source>
</evidence>
<feature type="compositionally biased region" description="Polar residues" evidence="20">
    <location>
        <begin position="1"/>
        <end position="12"/>
    </location>
</feature>
<dbReference type="Pfam" id="PF11767">
    <property type="entry name" value="SET_assoc"/>
    <property type="match status" value="1"/>
</dbReference>
<dbReference type="SMART" id="SM00831">
    <property type="entry name" value="Cation_ATPase_N"/>
    <property type="match status" value="1"/>
</dbReference>
<dbReference type="SFLD" id="SFLDS00003">
    <property type="entry name" value="Haloacid_Dehalogenase"/>
    <property type="match status" value="1"/>
</dbReference>
<dbReference type="SUPFAM" id="SSF82199">
    <property type="entry name" value="SET domain"/>
    <property type="match status" value="1"/>
</dbReference>
<dbReference type="Pfam" id="PF00856">
    <property type="entry name" value="SET"/>
    <property type="match status" value="1"/>
</dbReference>
<reference evidence="23 24" key="1">
    <citation type="submission" date="2017-06" db="EMBL/GenBank/DDBJ databases">
        <title>Draft genome sequence of a variant of Elsinoe murrayae.</title>
        <authorList>
            <person name="Cheng Q."/>
        </authorList>
    </citation>
    <scope>NUCLEOTIDE SEQUENCE [LARGE SCALE GENOMIC DNA]</scope>
    <source>
        <strain evidence="23 24">CQ-2017a</strain>
    </source>
</reference>
<keyword evidence="3 18" id="KW-0109">Calcium transport</keyword>
<dbReference type="Pfam" id="PF00689">
    <property type="entry name" value="Cation_ATPase_C"/>
    <property type="match status" value="1"/>
</dbReference>
<feature type="transmembrane region" description="Helical" evidence="18">
    <location>
        <begin position="1527"/>
        <end position="1556"/>
    </location>
</feature>
<name>A0A2K1QSL6_9PEZI</name>
<keyword evidence="12 18" id="KW-0406">Ion transport</keyword>
<evidence type="ECO:0000256" key="16">
    <source>
        <dbReference type="ARBA" id="ARBA00044515"/>
    </source>
</evidence>
<feature type="region of interest" description="Disordered" evidence="20">
    <location>
        <begin position="1"/>
        <end position="169"/>
    </location>
</feature>
<keyword evidence="6 18" id="KW-0547">Nucleotide-binding</keyword>
<dbReference type="InterPro" id="IPR023298">
    <property type="entry name" value="ATPase_P-typ_TM_dom_sf"/>
</dbReference>
<dbReference type="InterPro" id="IPR004014">
    <property type="entry name" value="ATPase_P-typ_cation-transptr_N"/>
</dbReference>
<dbReference type="InterPro" id="IPR044492">
    <property type="entry name" value="P_typ_ATPase_HD_dom"/>
</dbReference>
<feature type="domain" description="RRM" evidence="21">
    <location>
        <begin position="218"/>
        <end position="307"/>
    </location>
</feature>
<dbReference type="GO" id="GO:0016020">
    <property type="term" value="C:membrane"/>
    <property type="evidence" value="ECO:0007669"/>
    <property type="project" value="UniProtKB-SubCell"/>
</dbReference>
<keyword evidence="9" id="KW-0460">Magnesium</keyword>
<dbReference type="SMART" id="SM01291">
    <property type="entry name" value="N-SET"/>
    <property type="match status" value="1"/>
</dbReference>
<dbReference type="InterPro" id="IPR006068">
    <property type="entry name" value="ATPase_P-typ_cation-transptr_C"/>
</dbReference>
<evidence type="ECO:0000256" key="14">
    <source>
        <dbReference type="ARBA" id="ARBA00038148"/>
    </source>
</evidence>
<dbReference type="SUPFAM" id="SSF81653">
    <property type="entry name" value="Calcium ATPase, transduction domain A"/>
    <property type="match status" value="1"/>
</dbReference>
<dbReference type="InterPro" id="IPR001757">
    <property type="entry name" value="P_typ_ATPase"/>
</dbReference>
<evidence type="ECO:0000256" key="1">
    <source>
        <dbReference type="ARBA" id="ARBA00004141"/>
    </source>
</evidence>
<dbReference type="PANTHER" id="PTHR42861">
    <property type="entry name" value="CALCIUM-TRANSPORTING ATPASE"/>
    <property type="match status" value="1"/>
</dbReference>
<protein>
    <recommendedName>
        <fullName evidence="18">Calcium-transporting ATPase</fullName>
        <ecNumber evidence="18">7.2.2.10</ecNumber>
    </recommendedName>
</protein>
<dbReference type="OrthoDB" id="3352408at2759"/>
<dbReference type="InterPro" id="IPR023299">
    <property type="entry name" value="ATPase_P-typ_cyto_dom_N"/>
</dbReference>
<evidence type="ECO:0000256" key="15">
    <source>
        <dbReference type="ARBA" id="ARBA00044492"/>
    </source>
</evidence>
<dbReference type="InterPro" id="IPR036412">
    <property type="entry name" value="HAD-like_sf"/>
</dbReference>
<feature type="domain" description="SET" evidence="22">
    <location>
        <begin position="1086"/>
        <end position="1203"/>
    </location>
</feature>
<keyword evidence="4 18" id="KW-0812">Transmembrane</keyword>
<dbReference type="PROSITE" id="PS50280">
    <property type="entry name" value="SET"/>
    <property type="match status" value="1"/>
</dbReference>
<evidence type="ECO:0000259" key="21">
    <source>
        <dbReference type="PROSITE" id="PS50102"/>
    </source>
</evidence>
<keyword evidence="8 18" id="KW-0067">ATP-binding</keyword>
<comment type="subunit">
    <text evidence="16">Component of the Set1C/COMPASS complex.</text>
</comment>
<evidence type="ECO:0000256" key="12">
    <source>
        <dbReference type="ARBA" id="ARBA00023065"/>
    </source>
</evidence>
<gene>
    <name evidence="23" type="ORF">CAC42_38</name>
</gene>
<dbReference type="FunFam" id="2.70.150.10:FF:000014">
    <property type="entry name" value="Calcium-transporting ATPase, putative"/>
    <property type="match status" value="1"/>
</dbReference>
<feature type="compositionally biased region" description="Basic and acidic residues" evidence="20">
    <location>
        <begin position="139"/>
        <end position="149"/>
    </location>
</feature>
<comment type="subcellular location">
    <subcellularLocation>
        <location evidence="1 18">Membrane</location>
        <topology evidence="1 18">Multi-pass membrane protein</topology>
    </subcellularLocation>
</comment>
<evidence type="ECO:0000256" key="3">
    <source>
        <dbReference type="ARBA" id="ARBA00022568"/>
    </source>
</evidence>
<dbReference type="EMBL" id="NKHZ01000048">
    <property type="protein sequence ID" value="PNS17863.1"/>
    <property type="molecule type" value="Genomic_DNA"/>
</dbReference>
<dbReference type="InterPro" id="IPR059000">
    <property type="entry name" value="ATPase_P-type_domA"/>
</dbReference>
<feature type="transmembrane region" description="Helical" evidence="18">
    <location>
        <begin position="2131"/>
        <end position="2151"/>
    </location>
</feature>
<feature type="compositionally biased region" description="Low complexity" evidence="20">
    <location>
        <begin position="358"/>
        <end position="368"/>
    </location>
</feature>
<dbReference type="PROSITE" id="PS51572">
    <property type="entry name" value="SAM_MT43_1"/>
    <property type="match status" value="1"/>
</dbReference>
<dbReference type="SUPFAM" id="SSF81665">
    <property type="entry name" value="Calcium ATPase, transmembrane domain M"/>
    <property type="match status" value="1"/>
</dbReference>
<organism evidence="23 24">
    <name type="scientific">Sphaceloma murrayae</name>
    <dbReference type="NCBI Taxonomy" id="2082308"/>
    <lineage>
        <taxon>Eukaryota</taxon>
        <taxon>Fungi</taxon>
        <taxon>Dikarya</taxon>
        <taxon>Ascomycota</taxon>
        <taxon>Pezizomycotina</taxon>
        <taxon>Dothideomycetes</taxon>
        <taxon>Dothideomycetidae</taxon>
        <taxon>Myriangiales</taxon>
        <taxon>Elsinoaceae</taxon>
        <taxon>Sphaceloma</taxon>
    </lineage>
</organism>
<comment type="catalytic activity">
    <reaction evidence="18">
        <text>Ca(2+)(in) + ATP + H2O = Ca(2+)(out) + ADP + phosphate + H(+)</text>
        <dbReference type="Rhea" id="RHEA:18105"/>
        <dbReference type="ChEBI" id="CHEBI:15377"/>
        <dbReference type="ChEBI" id="CHEBI:15378"/>
        <dbReference type="ChEBI" id="CHEBI:29108"/>
        <dbReference type="ChEBI" id="CHEBI:30616"/>
        <dbReference type="ChEBI" id="CHEBI:43474"/>
        <dbReference type="ChEBI" id="CHEBI:456216"/>
        <dbReference type="EC" id="7.2.2.10"/>
    </reaction>
</comment>
<dbReference type="Gene3D" id="2.170.270.10">
    <property type="entry name" value="SET domain"/>
    <property type="match status" value="1"/>
</dbReference>
<dbReference type="GO" id="GO:0016887">
    <property type="term" value="F:ATP hydrolysis activity"/>
    <property type="evidence" value="ECO:0007669"/>
    <property type="project" value="InterPro"/>
</dbReference>
<evidence type="ECO:0000256" key="11">
    <source>
        <dbReference type="ARBA" id="ARBA00022989"/>
    </source>
</evidence>
<evidence type="ECO:0000256" key="19">
    <source>
        <dbReference type="SAM" id="Coils"/>
    </source>
</evidence>
<evidence type="ECO:0000256" key="9">
    <source>
        <dbReference type="ARBA" id="ARBA00022842"/>
    </source>
</evidence>
<dbReference type="GO" id="GO:0048188">
    <property type="term" value="C:Set1C/COMPASS complex"/>
    <property type="evidence" value="ECO:0007669"/>
    <property type="project" value="InterPro"/>
</dbReference>
<evidence type="ECO:0000256" key="20">
    <source>
        <dbReference type="SAM" id="MobiDB-lite"/>
    </source>
</evidence>
<dbReference type="InterPro" id="IPR018303">
    <property type="entry name" value="ATPase_P-typ_P_site"/>
</dbReference>
<keyword evidence="7 18" id="KW-0106">Calcium</keyword>
<comment type="function">
    <text evidence="18">Catalyzes the hydrolysis of ATP coupled with the transport of calcium.</text>
</comment>
<feature type="compositionally biased region" description="Polar residues" evidence="20">
    <location>
        <begin position="46"/>
        <end position="65"/>
    </location>
</feature>
<keyword evidence="11 18" id="KW-1133">Transmembrane helix</keyword>
<dbReference type="Pfam" id="PF08282">
    <property type="entry name" value="Hydrolase_3"/>
    <property type="match status" value="1"/>
</dbReference>
<keyword evidence="24" id="KW-1185">Reference proteome</keyword>
<dbReference type="NCBIfam" id="TIGR01494">
    <property type="entry name" value="ATPase_P-type"/>
    <property type="match status" value="3"/>
</dbReference>
<dbReference type="InParanoid" id="A0A2K1QSL6"/>
<dbReference type="Pfam" id="PF00076">
    <property type="entry name" value="RRM_1"/>
    <property type="match status" value="1"/>
</dbReference>
<evidence type="ECO:0000256" key="7">
    <source>
        <dbReference type="ARBA" id="ARBA00022837"/>
    </source>
</evidence>
<dbReference type="Proteomes" id="UP000243797">
    <property type="component" value="Unassembled WGS sequence"/>
</dbReference>
<feature type="compositionally biased region" description="Polar residues" evidence="20">
    <location>
        <begin position="689"/>
        <end position="700"/>
    </location>
</feature>
<dbReference type="PRINTS" id="PR00119">
    <property type="entry name" value="CATATPASE"/>
</dbReference>
<dbReference type="SUPFAM" id="SSF81660">
    <property type="entry name" value="Metal cation-transporting ATPase, ATP-binding domain N"/>
    <property type="match status" value="1"/>
</dbReference>
<dbReference type="STRING" id="2082308.A0A2K1QSL6"/>
<dbReference type="CDD" id="cd02083">
    <property type="entry name" value="P-type_ATPase_SERCA"/>
    <property type="match status" value="1"/>
</dbReference>
<dbReference type="GO" id="GO:0003723">
    <property type="term" value="F:RNA binding"/>
    <property type="evidence" value="ECO:0007669"/>
    <property type="project" value="UniProtKB-UniRule"/>
</dbReference>
<comment type="caution">
    <text evidence="23">The sequence shown here is derived from an EMBL/GenBank/DDBJ whole genome shotgun (WGS) entry which is preliminary data.</text>
</comment>
<dbReference type="GO" id="GO:0042800">
    <property type="term" value="F:histone H3K4 methyltransferase activity"/>
    <property type="evidence" value="ECO:0007669"/>
    <property type="project" value="InterPro"/>
</dbReference>
<dbReference type="GO" id="GO:0005388">
    <property type="term" value="F:P-type calcium transporter activity"/>
    <property type="evidence" value="ECO:0007669"/>
    <property type="project" value="UniProtKB-EC"/>
</dbReference>
<dbReference type="InterPro" id="IPR017111">
    <property type="entry name" value="Set1_fungi"/>
</dbReference>
<dbReference type="GO" id="GO:0005524">
    <property type="term" value="F:ATP binding"/>
    <property type="evidence" value="ECO:0007669"/>
    <property type="project" value="UniProtKB-KW"/>
</dbReference>
<dbReference type="Pfam" id="PF00122">
    <property type="entry name" value="E1-E2_ATPase"/>
    <property type="match status" value="1"/>
</dbReference>
<comment type="similarity">
    <text evidence="14 18">Belongs to the cation transport ATPase (P-type) (TC 3.A.3) family.</text>
</comment>
<sequence>MAYANGSRTPSSRRPDIRAEDTGDLLNGVGSSSSLNSTASSVFSTNASTHKLNGRSSAWSATPLTSSESSPPKPQSPLPSATSSRPRINGSHQPHLTTDPSRRFSGRNTPLQSPPRDRKQARPPPGEVKGYRAVWDPELDNKLGKEEKRKMKPKVKTFGSEAYEPDAPPDPRLAIVGYMSGKCVPPNATSKSRLRVAPYSLKPYGFDPKTSIGPGPPKQIVVTGFDPFTPESQLKTFFSSYGEVAEVQNQTDPDTASFLGICLIRYRDSRPARGNAIAAASAAKRAEKEATGERIGLRTIRVECDREGRKCKRYVERTLKKAHAEQEAERAKQRPPPIPSKEASHTPVSTPQPPSTPAAPLNAPKAPAGMSGGKPPEGPKAATQKTGANALIEDEPILSKIKRKPYILIPAASVPVLGTTIPHLKKRLKAFDWKEIRLDQTGYYAIFDDSKRGEDETVRCFNECNNTPLFTYTMQMECQQYGNPDYERSPSPERVMAEKRQKEEIERLQRDEDEDVEIEKKFRAEDLDPVRGALDQLAAELRSKIMDDIKVRVAIPSLYECLDPTRHAAKRRKLGLSDALDNENKLPSVLLNKALDTPPGSPRGRRPLSHSKPLRPHDPNSQRRGLNSTNAYLDERRRHRPAPKVAPARPMHFRLQEAFRDSDDESDDDRTTSIGRDTEDLESRPLSRASRTSTPASDLNETPRPKKRKTDHVIWDTEDEQETFLPQYKELLGDILQKRPEDMATGELQQVVNTLSSFHPDSPLLKRARNELQYRKRMKNDDDLFKMGDTPTGQSTPVHNAQANDLSVGDADAMSIDGKDAVKKAKVKKKRKTKKEIALERQELERQAKEAAETATIEDESVVDQLKEKVPRVVYEEDIEEDYIDPELGAKVEWGVSTDEPRRTVEDEENLVMDIDGWQHLVKDPEDFILLKKAVSAESSAPINDVELWSWKQKEIKALNNGGVIGPVNVEAGIPGYYIPTVTGSARTDGVKKILNAEKSKYLPHRIKVQKAREEREALAKKDPAGVVEAAKQAAAAKVSSTATSRSARANNRRMVNDINLQKQNAPSTGSETDAFKLNQLKKRKKLVKFDRSAIHGWGLYSEENIPAGDLIIEYVGEKVRQKVADVREIMYDRQGVGSSYLFRLVDDEIIDATKKGGIARFINHSCMPNCTAKIIKVEGTRRIVIYALKDIAKNDELTYDYKFEREIGSTDQAQVLDFSQPHHRGSVTGRDTAEVQTSMDNAFVRSAQDVLSHFQVTEERGLSNTAVEASRQKHGRNAIPEDPPTPLWELILEQFKDQLVLILLGSAAISFVLALFEGEEGWTAFVDPAVILTILILNSVVGVSQESSAEKAIAALQEYSANEAKVIRDGKIQRIKAEELVPGDIVTVAVGDRVPADCRVLSIQSNSFRIDQSILTGESESVSKDTVPIKDAGAVKQDMINMLFSGTTVVVGHANAVVVLTGSNTAIGDIHESITAQISQPTPLKEKLNDFGDMLAKVITVICILVWIINIGHFSDPSHGSFVKGAIYYLKIAVSLGVAAIPEGLAVVITTCLALGTRKMAAKNAVVRSLPSVETLGSCSVICSDKTGTLTTNQMSVNRVVYINESGDGLEELDVEGTNYAPEGTISHNGKPLSNPAGQSATIAQMCEIAAICNDAQLSYDPKTKTYNNVGEPTEGALRTLVEKIGTGDSGMYERRSSVSAEGKVHYASKFYEQRAPRLATYEFSRDRKSMSVLVGSGQTQRLLVKGAPESIIDRCSHVLVGKNGKKVQLTDKLNSLLLKEVVDYGSRGLRVIALANIDNVSNSLTKTAKTTAEYAKIEQNMTLVGLVGMLDPPRPEVRDSVQKCREAGIRVVVITGDNKTTAETICRQIGVFGASEDLKGKSYTGREFDALSESEQLNAAKTASLFSRTEPTHKSRLVDLLQSAGEVVAMTGDGVNDAPALKKADIGVAMGSGTDVAKLAADMVLIDDNFATIEGAVEEGRSIYNNTQQFIRYLISSNIGEVVSIFLTAALGMPEALIPVQLLWVNLVTDGLPATALSFNPPDHDVMRRPPRKRDEALVGGWLFFRYMVIGTYVGIATVGGYAYYFMYYQGGPQISFYQLTHFHSCSLTNTAFLGTSCSIFSNVTAKTASTISLSILVVIEMLNAMNALSSSESLATLPLWNNMILVYAITLSMALHFALLYTPILQSIFGIVPLNWNEWKLVLAWSAPIVIIDEGLKYLERTFFMQTISVKERVKKE</sequence>
<feature type="compositionally biased region" description="Basic and acidic residues" evidence="20">
    <location>
        <begin position="676"/>
        <end position="685"/>
    </location>
</feature>
<dbReference type="InterPro" id="IPR012677">
    <property type="entry name" value="Nucleotide-bd_a/b_plait_sf"/>
</dbReference>
<dbReference type="Pfam" id="PF00690">
    <property type="entry name" value="Cation_ATPase_N"/>
    <property type="match status" value="1"/>
</dbReference>
<dbReference type="Gene3D" id="1.20.1110.10">
    <property type="entry name" value="Calcium-transporting ATPase, transmembrane domain"/>
    <property type="match status" value="1"/>
</dbReference>
<dbReference type="SMART" id="SM00317">
    <property type="entry name" value="SET"/>
    <property type="match status" value="1"/>
</dbReference>
<keyword evidence="17" id="KW-0694">RNA-binding</keyword>
<feature type="compositionally biased region" description="Basic residues" evidence="20">
    <location>
        <begin position="603"/>
        <end position="614"/>
    </location>
</feature>
<dbReference type="FunFam" id="1.20.1110.10:FF:000037">
    <property type="entry name" value="Calcium-transporting ATPase, putative"/>
    <property type="match status" value="1"/>
</dbReference>
<dbReference type="Gene3D" id="3.40.1110.10">
    <property type="entry name" value="Calcium-transporting ATPase, cytoplasmic domain N"/>
    <property type="match status" value="1"/>
</dbReference>
<dbReference type="InterPro" id="IPR024657">
    <property type="entry name" value="COMPASS_Set1_N-SET"/>
</dbReference>
<dbReference type="InterPro" id="IPR046341">
    <property type="entry name" value="SET_dom_sf"/>
</dbReference>
<dbReference type="InterPro" id="IPR008250">
    <property type="entry name" value="ATPase_P-typ_transduc_dom_A_sf"/>
</dbReference>
<dbReference type="InterPro" id="IPR000504">
    <property type="entry name" value="RRM_dom"/>
</dbReference>
<feature type="compositionally biased region" description="Low complexity" evidence="20">
    <location>
        <begin position="26"/>
        <end position="45"/>
    </location>
</feature>
<proteinExistence type="inferred from homology"/>
<dbReference type="EC" id="7.2.2.10" evidence="18"/>
<evidence type="ECO:0000259" key="22">
    <source>
        <dbReference type="PROSITE" id="PS50280"/>
    </source>
</evidence>
<evidence type="ECO:0000256" key="5">
    <source>
        <dbReference type="ARBA" id="ARBA00022723"/>
    </source>
</evidence>
<keyword evidence="10" id="KW-1278">Translocase</keyword>
<evidence type="ECO:0000313" key="23">
    <source>
        <dbReference type="EMBL" id="PNS17863.1"/>
    </source>
</evidence>
<dbReference type="Gene3D" id="3.40.50.1000">
    <property type="entry name" value="HAD superfamily/HAD-like"/>
    <property type="match status" value="1"/>
</dbReference>
<comment type="caution">
    <text evidence="18">Lacks conserved residue(s) required for the propagation of feature annotation.</text>
</comment>
<dbReference type="FunFam" id="3.40.1110.10:FF:000021">
    <property type="entry name" value="calcium-transporting ATPase, endoplasmic reticulum-type"/>
    <property type="match status" value="1"/>
</dbReference>
<feature type="coiled-coil region" evidence="19">
    <location>
        <begin position="827"/>
        <end position="854"/>
    </location>
</feature>
<dbReference type="PROSITE" id="PS50102">
    <property type="entry name" value="RRM"/>
    <property type="match status" value="1"/>
</dbReference>
<dbReference type="SFLD" id="SFLDG00002">
    <property type="entry name" value="C1.7:_P-type_atpase_like"/>
    <property type="match status" value="1"/>
</dbReference>
<evidence type="ECO:0000256" key="18">
    <source>
        <dbReference type="RuleBase" id="RU361146"/>
    </source>
</evidence>
<dbReference type="InterPro" id="IPR024636">
    <property type="entry name" value="SET_assoc"/>
</dbReference>
<feature type="transmembrane region" description="Helical" evidence="18">
    <location>
        <begin position="1323"/>
        <end position="1342"/>
    </location>
</feature>
<dbReference type="NCBIfam" id="TIGR01116">
    <property type="entry name" value="ATPase-IIA1_Ca"/>
    <property type="match status" value="1"/>
</dbReference>
<dbReference type="Pfam" id="PF11764">
    <property type="entry name" value="N-SET"/>
    <property type="match status" value="1"/>
</dbReference>
<keyword evidence="19" id="KW-0175">Coiled coil</keyword>
<evidence type="ECO:0000256" key="13">
    <source>
        <dbReference type="ARBA" id="ARBA00023136"/>
    </source>
</evidence>
<dbReference type="InterPro" id="IPR005782">
    <property type="entry name" value="P-type_ATPase_IIA"/>
</dbReference>
<evidence type="ECO:0000256" key="10">
    <source>
        <dbReference type="ARBA" id="ARBA00022967"/>
    </source>
</evidence>
<dbReference type="Gene3D" id="2.70.150.10">
    <property type="entry name" value="Calcium-transporting ATPase, cytoplasmic transduction domain A"/>
    <property type="match status" value="1"/>
</dbReference>
<evidence type="ECO:0000256" key="4">
    <source>
        <dbReference type="ARBA" id="ARBA00022692"/>
    </source>
</evidence>
<feature type="compositionally biased region" description="Polar residues" evidence="20">
    <location>
        <begin position="81"/>
        <end position="99"/>
    </location>
</feature>
<comment type="function">
    <text evidence="15">Catalytic component of the COMPASS (Set1C) complex that specifically mono-, di- and trimethylates histone H3 to form H3K4me1/2/3. Binds RNAs which might negatively affect its histone methyltransferase activity. COMPASS recognizes ubiquitinated H2B on one face of the nucleosome which stimulates the methylation of H3 on the opposing face.</text>
</comment>
<feature type="transmembrane region" description="Helical" evidence="18">
    <location>
        <begin position="2059"/>
        <end position="2087"/>
    </location>
</feature>
<accession>A0A2K1QSL6</accession>
<dbReference type="FunFam" id="3.40.50.1000:FF:000005">
    <property type="entry name" value="Calcium-transporting ATPase 1"/>
    <property type="match status" value="1"/>
</dbReference>
<dbReference type="FunFam" id="1.20.1110.10:FF:000027">
    <property type="entry name" value="Calcium-transporting ATPase, putative"/>
    <property type="match status" value="1"/>
</dbReference>
<keyword evidence="2 18" id="KW-0813">Transport</keyword>
<dbReference type="SUPFAM" id="SSF56784">
    <property type="entry name" value="HAD-like"/>
    <property type="match status" value="1"/>
</dbReference>
<evidence type="ECO:0000256" key="8">
    <source>
        <dbReference type="ARBA" id="ARBA00022840"/>
    </source>
</evidence>
<evidence type="ECO:0000256" key="2">
    <source>
        <dbReference type="ARBA" id="ARBA00022448"/>
    </source>
</evidence>
<dbReference type="InterPro" id="IPR035979">
    <property type="entry name" value="RBD_domain_sf"/>
</dbReference>
<evidence type="ECO:0000313" key="24">
    <source>
        <dbReference type="Proteomes" id="UP000243797"/>
    </source>
</evidence>
<feature type="region of interest" description="Disordered" evidence="20">
    <location>
        <begin position="322"/>
        <end position="388"/>
    </location>
</feature>
<feature type="transmembrane region" description="Helical" evidence="18">
    <location>
        <begin position="1495"/>
        <end position="1515"/>
    </location>
</feature>
<keyword evidence="13 18" id="KW-0472">Membrane</keyword>
<dbReference type="InterPro" id="IPR001214">
    <property type="entry name" value="SET_dom"/>
</dbReference>
<feature type="transmembrane region" description="Helical" evidence="18">
    <location>
        <begin position="2163"/>
        <end position="2184"/>
    </location>
</feature>
<feature type="compositionally biased region" description="Basic and acidic residues" evidence="20">
    <location>
        <begin position="322"/>
        <end position="332"/>
    </location>
</feature>
<dbReference type="SFLD" id="SFLDF00027">
    <property type="entry name" value="p-type_atpase"/>
    <property type="match status" value="1"/>
</dbReference>
<evidence type="ECO:0000256" key="17">
    <source>
        <dbReference type="PROSITE-ProRule" id="PRU00176"/>
    </source>
</evidence>